<dbReference type="OrthoDB" id="284043at2"/>
<dbReference type="InterPro" id="IPR001695">
    <property type="entry name" value="Lysyl_oxidase"/>
</dbReference>
<gene>
    <name evidence="4" type="ORF">DB31_7708</name>
</gene>
<keyword evidence="2" id="KW-0677">Repeat</keyword>
<protein>
    <submittedName>
        <fullName evidence="4">RTX toxin</fullName>
    </submittedName>
</protein>
<keyword evidence="3" id="KW-0325">Glycoprotein</keyword>
<dbReference type="InterPro" id="IPR013517">
    <property type="entry name" value="FG-GAP"/>
</dbReference>
<comment type="caution">
    <text evidence="4">The sequence shown here is derived from an EMBL/GenBank/DDBJ whole genome shotgun (WGS) entry which is preliminary data.</text>
</comment>
<evidence type="ECO:0000313" key="5">
    <source>
        <dbReference type="Proteomes" id="UP000028725"/>
    </source>
</evidence>
<dbReference type="InterPro" id="IPR028994">
    <property type="entry name" value="Integrin_alpha_N"/>
</dbReference>
<evidence type="ECO:0000256" key="1">
    <source>
        <dbReference type="ARBA" id="ARBA00022729"/>
    </source>
</evidence>
<dbReference type="PRINTS" id="PR00074">
    <property type="entry name" value="LYSYLOXIDASE"/>
</dbReference>
<proteinExistence type="predicted"/>
<dbReference type="GO" id="GO:0005507">
    <property type="term" value="F:copper ion binding"/>
    <property type="evidence" value="ECO:0007669"/>
    <property type="project" value="InterPro"/>
</dbReference>
<accession>A0A085WLA8</accession>
<keyword evidence="1" id="KW-0732">Signal</keyword>
<dbReference type="STRING" id="394096.DB31_7708"/>
<sequence>MIPRRPLLLAALVAAISGCDDEPVSPAPEPTLSQEPIWSLEQSTQNGAFCFGNSFAFEDVNGDGRKDLVAALPTCGWSTTQSMGRVALYAGMDSFFSPNSVLADMTWQNTHSRTSGRGMTVAAGNVNGDAYADLLVRGTYGVQVFTGKADLSTVLAAPVFRVPGNGIFGGAHFSDLNGDGLDDLVSLKAGMASLYLATPQGEGGPFTLVRTLPATSTRQVGDTNGDGAADLLIGLNEESSLYLGCKPGSSLVCEGPVTAQPVWTIARTVQAVFPDQNGDGRAEFFVGEYTSGRTWLHLSDAATGGLSTVPAWSVMGDPLFTGFGRDIEPAGDLDGDGQRTEFVVTAAGRLYLYTPEQGLSAELRPSWAWPASDSFEGPQGEMTGLKLLPAGDLNGDGRDDLIVGIPPVWESSNPGKVIVLSGGKVPDQNPAPFLPEKRNCVTGTGGKPDLTVDGDVLGRSLYVERKAFSDTSCEVLEGCVSGTGERRLLRFSVSIPNFGKGPMVIPGPTTDPSLYQYDSCHAHDHLIEFAHYELKDEKNVVTATGRKQGFYLIDFNPYCMDAAPPADFGLDLGISPGWADIYTSDLPCQWLDITNVPDGVYSLRVAVDTRNIVDEDDVLPNHADVKLRLQGDSVKREP</sequence>
<dbReference type="Pfam" id="PF13517">
    <property type="entry name" value="FG-GAP_3"/>
    <property type="match status" value="1"/>
</dbReference>
<dbReference type="Pfam" id="PF01839">
    <property type="entry name" value="FG-GAP"/>
    <property type="match status" value="1"/>
</dbReference>
<dbReference type="PROSITE" id="PS51257">
    <property type="entry name" value="PROKAR_LIPOPROTEIN"/>
    <property type="match status" value="1"/>
</dbReference>
<evidence type="ECO:0000313" key="4">
    <source>
        <dbReference type="EMBL" id="KFE68471.1"/>
    </source>
</evidence>
<dbReference type="PATRIC" id="fig|394096.3.peg.3749"/>
<name>A0A085WLA8_9BACT</name>
<dbReference type="SUPFAM" id="SSF69318">
    <property type="entry name" value="Integrin alpha N-terminal domain"/>
    <property type="match status" value="2"/>
</dbReference>
<dbReference type="GO" id="GO:0016641">
    <property type="term" value="F:oxidoreductase activity, acting on the CH-NH2 group of donors, oxygen as acceptor"/>
    <property type="evidence" value="ECO:0007669"/>
    <property type="project" value="InterPro"/>
</dbReference>
<dbReference type="Proteomes" id="UP000028725">
    <property type="component" value="Unassembled WGS sequence"/>
</dbReference>
<keyword evidence="5" id="KW-1185">Reference proteome</keyword>
<organism evidence="4 5">
    <name type="scientific">Hyalangium minutum</name>
    <dbReference type="NCBI Taxonomy" id="394096"/>
    <lineage>
        <taxon>Bacteria</taxon>
        <taxon>Pseudomonadati</taxon>
        <taxon>Myxococcota</taxon>
        <taxon>Myxococcia</taxon>
        <taxon>Myxococcales</taxon>
        <taxon>Cystobacterineae</taxon>
        <taxon>Archangiaceae</taxon>
        <taxon>Hyalangium</taxon>
    </lineage>
</organism>
<dbReference type="Pfam" id="PF01186">
    <property type="entry name" value="Lysyl_oxidase"/>
    <property type="match status" value="1"/>
</dbReference>
<evidence type="ECO:0000256" key="3">
    <source>
        <dbReference type="ARBA" id="ARBA00023180"/>
    </source>
</evidence>
<dbReference type="PANTHER" id="PTHR46580:SF2">
    <property type="entry name" value="MAM DOMAIN-CONTAINING PROTEIN"/>
    <property type="match status" value="1"/>
</dbReference>
<evidence type="ECO:0000256" key="2">
    <source>
        <dbReference type="ARBA" id="ARBA00022737"/>
    </source>
</evidence>
<dbReference type="PANTHER" id="PTHR46580">
    <property type="entry name" value="SENSOR KINASE-RELATED"/>
    <property type="match status" value="1"/>
</dbReference>
<dbReference type="AlphaFoldDB" id="A0A085WLA8"/>
<dbReference type="Gene3D" id="2.130.10.130">
    <property type="entry name" value="Integrin alpha, N-terminal"/>
    <property type="match status" value="3"/>
</dbReference>
<dbReference type="EMBL" id="JMCB01000006">
    <property type="protein sequence ID" value="KFE68471.1"/>
    <property type="molecule type" value="Genomic_DNA"/>
</dbReference>
<dbReference type="SMART" id="SM00191">
    <property type="entry name" value="Int_alpha"/>
    <property type="match status" value="3"/>
</dbReference>
<reference evidence="4 5" key="1">
    <citation type="submission" date="2014-04" db="EMBL/GenBank/DDBJ databases">
        <title>Genome assembly of Hyalangium minutum DSM 14724.</title>
        <authorList>
            <person name="Sharma G."/>
            <person name="Subramanian S."/>
        </authorList>
    </citation>
    <scope>NUCLEOTIDE SEQUENCE [LARGE SCALE GENOMIC DNA]</scope>
    <source>
        <strain evidence="4 5">DSM 14724</strain>
    </source>
</reference>
<dbReference type="InterPro" id="IPR013519">
    <property type="entry name" value="Int_alpha_beta-p"/>
</dbReference>